<keyword evidence="4" id="KW-1185">Reference proteome</keyword>
<organism evidence="3 4">
    <name type="scientific">Caldisericum exile (strain DSM 21853 / NBRC 104410 / AZM16c01)</name>
    <dbReference type="NCBI Taxonomy" id="511051"/>
    <lineage>
        <taxon>Bacteria</taxon>
        <taxon>Pseudomonadati</taxon>
        <taxon>Caldisericota/Cryosericota group</taxon>
        <taxon>Caldisericota</taxon>
        <taxon>Caldisericia</taxon>
        <taxon>Caldisericales</taxon>
        <taxon>Caldisericaceae</taxon>
        <taxon>Caldisericum</taxon>
    </lineage>
</organism>
<dbReference type="KEGG" id="cex:CSE_04140"/>
<gene>
    <name evidence="3" type="ordered locus">CSE_04140</name>
</gene>
<dbReference type="InterPro" id="IPR037232">
    <property type="entry name" value="NADH_quin_OxRdtase_su_C/D-like"/>
</dbReference>
<dbReference type="OrthoDB" id="9803286at2"/>
<dbReference type="GO" id="GO:0008137">
    <property type="term" value="F:NADH dehydrogenase (ubiquinone) activity"/>
    <property type="evidence" value="ECO:0007669"/>
    <property type="project" value="InterPro"/>
</dbReference>
<dbReference type="InterPro" id="IPR001268">
    <property type="entry name" value="NADH_UbQ_OxRdtase_30kDa_su"/>
</dbReference>
<dbReference type="EMBL" id="AP012051">
    <property type="protein sequence ID" value="BAL80540.1"/>
    <property type="molecule type" value="Genomic_DNA"/>
</dbReference>
<dbReference type="Pfam" id="PF00329">
    <property type="entry name" value="Complex1_30kDa"/>
    <property type="match status" value="1"/>
</dbReference>
<feature type="domain" description="NADH:ubiquinone oxidoreductase 30kDa subunit" evidence="2">
    <location>
        <begin position="23"/>
        <end position="141"/>
    </location>
</feature>
<evidence type="ECO:0000259" key="2">
    <source>
        <dbReference type="Pfam" id="PF00329"/>
    </source>
</evidence>
<evidence type="ECO:0000256" key="1">
    <source>
        <dbReference type="ARBA" id="ARBA00007569"/>
    </source>
</evidence>
<dbReference type="AlphaFoldDB" id="A0A7U6JFS4"/>
<dbReference type="Proteomes" id="UP000004793">
    <property type="component" value="Chromosome"/>
</dbReference>
<dbReference type="PANTHER" id="PTHR10884:SF14">
    <property type="entry name" value="NADH DEHYDROGENASE [UBIQUINONE] IRON-SULFUR PROTEIN 3, MITOCHONDRIAL"/>
    <property type="match status" value="1"/>
</dbReference>
<name>A0A7U6JFS4_CALEA</name>
<reference evidence="3 4" key="1">
    <citation type="submission" date="2011-01" db="EMBL/GenBank/DDBJ databases">
        <title>Whole genome sequence of Caldisericum exile AZM16c01.</title>
        <authorList>
            <person name="Narita-Yamada S."/>
            <person name="Kawakoshi A."/>
            <person name="Nakamura S."/>
            <person name="Sasagawa M."/>
            <person name="Fukada J."/>
            <person name="Sekine M."/>
            <person name="Kato Y."/>
            <person name="Fukai R."/>
            <person name="Sasaki K."/>
            <person name="Hanamaki A."/>
            <person name="Narita H."/>
            <person name="Konno Y."/>
            <person name="Mori K."/>
            <person name="Yamazaki S."/>
            <person name="Suzuki K."/>
            <person name="Fujita N."/>
        </authorList>
    </citation>
    <scope>NUCLEOTIDE SEQUENCE [LARGE SCALE GENOMIC DNA]</scope>
    <source>
        <strain evidence="4">DSM 21853 / NBRC 104410 / AZM16c01</strain>
    </source>
</reference>
<sequence length="157" mass="18198">MVEEIKSVVKGKIFEKRPQRIIIEVKKDAFSSTLNALKGLSFNRLTLFTAVDFIKENQFEIVALVYSDERKVLAIVKTRIPRETPEIETITNIYPNAFKYEVEMGEMFGIRVVGNPDSMKPFVLEGWGDLPPLRKDFDSIKYATEHYESRNVEVKYD</sequence>
<accession>A0A7U6JFS4</accession>
<proteinExistence type="inferred from homology"/>
<dbReference type="Gene3D" id="3.30.460.80">
    <property type="entry name" value="NADH:ubiquinone oxidoreductase, 30kDa subunit"/>
    <property type="match status" value="1"/>
</dbReference>
<dbReference type="PANTHER" id="PTHR10884">
    <property type="entry name" value="NADH DEHYDROGENASE UBIQUINONE IRON-SULFUR PROTEIN 3"/>
    <property type="match status" value="1"/>
</dbReference>
<comment type="similarity">
    <text evidence="1">Belongs to the complex I 30 kDa subunit family.</text>
</comment>
<evidence type="ECO:0000313" key="4">
    <source>
        <dbReference type="Proteomes" id="UP000004793"/>
    </source>
</evidence>
<evidence type="ECO:0000313" key="3">
    <source>
        <dbReference type="EMBL" id="BAL80540.1"/>
    </source>
</evidence>
<dbReference type="RefSeq" id="WP_014452946.1">
    <property type="nucleotide sequence ID" value="NC_017096.1"/>
</dbReference>
<protein>
    <submittedName>
        <fullName evidence="3">NuoC-like protein</fullName>
    </submittedName>
</protein>
<dbReference type="SUPFAM" id="SSF143243">
    <property type="entry name" value="Nqo5-like"/>
    <property type="match status" value="1"/>
</dbReference>